<dbReference type="InterPro" id="IPR011701">
    <property type="entry name" value="MFS"/>
</dbReference>
<keyword evidence="10" id="KW-1185">Reference proteome</keyword>
<name>A0A060SMN0_PYCCI</name>
<evidence type="ECO:0000259" key="8">
    <source>
        <dbReference type="PROSITE" id="PS50850"/>
    </source>
</evidence>
<feature type="transmembrane region" description="Helical" evidence="7">
    <location>
        <begin position="403"/>
        <end position="426"/>
    </location>
</feature>
<comment type="caution">
    <text evidence="9">The sequence shown here is derived from an EMBL/GenBank/DDBJ whole genome shotgun (WGS) entry which is preliminary data.</text>
</comment>
<proteinExistence type="predicted"/>
<dbReference type="Proteomes" id="UP000029665">
    <property type="component" value="Unassembled WGS sequence"/>
</dbReference>
<dbReference type="OrthoDB" id="419616at2759"/>
<dbReference type="HOGENOM" id="CLU_001265_54_6_1"/>
<evidence type="ECO:0000313" key="10">
    <source>
        <dbReference type="Proteomes" id="UP000029665"/>
    </source>
</evidence>
<evidence type="ECO:0000313" key="9">
    <source>
        <dbReference type="EMBL" id="CDO75650.1"/>
    </source>
</evidence>
<feature type="transmembrane region" description="Helical" evidence="7">
    <location>
        <begin position="36"/>
        <end position="56"/>
    </location>
</feature>
<evidence type="ECO:0000256" key="3">
    <source>
        <dbReference type="ARBA" id="ARBA00022692"/>
    </source>
</evidence>
<comment type="subcellular location">
    <subcellularLocation>
        <location evidence="1">Membrane</location>
        <topology evidence="1">Multi-pass membrane protein</topology>
    </subcellularLocation>
</comment>
<keyword evidence="5 7" id="KW-0472">Membrane</keyword>
<evidence type="ECO:0000256" key="1">
    <source>
        <dbReference type="ARBA" id="ARBA00004141"/>
    </source>
</evidence>
<dbReference type="Gene3D" id="1.20.1250.20">
    <property type="entry name" value="MFS general substrate transporter like domains"/>
    <property type="match status" value="1"/>
</dbReference>
<gene>
    <name evidence="9" type="ORF">BN946_scf184941.g3</name>
</gene>
<dbReference type="Pfam" id="PF07690">
    <property type="entry name" value="MFS_1"/>
    <property type="match status" value="1"/>
</dbReference>
<feature type="transmembrane region" description="Helical" evidence="7">
    <location>
        <begin position="207"/>
        <end position="229"/>
    </location>
</feature>
<dbReference type="PANTHER" id="PTHR23504:SF15">
    <property type="entry name" value="MAJOR FACILITATOR SUPERFAMILY (MFS) PROFILE DOMAIN-CONTAINING PROTEIN"/>
    <property type="match status" value="1"/>
</dbReference>
<organism evidence="9 10">
    <name type="scientific">Pycnoporus cinnabarinus</name>
    <name type="common">Cinnabar-red polypore</name>
    <name type="synonym">Trametes cinnabarina</name>
    <dbReference type="NCBI Taxonomy" id="5643"/>
    <lineage>
        <taxon>Eukaryota</taxon>
        <taxon>Fungi</taxon>
        <taxon>Dikarya</taxon>
        <taxon>Basidiomycota</taxon>
        <taxon>Agaricomycotina</taxon>
        <taxon>Agaricomycetes</taxon>
        <taxon>Polyporales</taxon>
        <taxon>Polyporaceae</taxon>
        <taxon>Trametes</taxon>
    </lineage>
</organism>
<feature type="domain" description="Major facilitator superfamily (MFS) profile" evidence="8">
    <location>
        <begin position="39"/>
        <end position="496"/>
    </location>
</feature>
<dbReference type="InterPro" id="IPR036259">
    <property type="entry name" value="MFS_trans_sf"/>
</dbReference>
<reference evidence="9" key="1">
    <citation type="submission" date="2014-01" db="EMBL/GenBank/DDBJ databases">
        <title>The genome of the white-rot fungus Pycnoporus cinnabarinus: a basidiomycete model with a versatile arsenal for lignocellulosic biomass breakdown.</title>
        <authorList>
            <person name="Levasseur A."/>
            <person name="Lomascolo A."/>
            <person name="Ruiz-Duenas F.J."/>
            <person name="Uzan E."/>
            <person name="Piumi F."/>
            <person name="Kues U."/>
            <person name="Ram A.F.J."/>
            <person name="Murat C."/>
            <person name="Haon M."/>
            <person name="Benoit I."/>
            <person name="Arfi Y."/>
            <person name="Chevret D."/>
            <person name="Drula E."/>
            <person name="Kwon M.J."/>
            <person name="Gouret P."/>
            <person name="Lesage-Meessen L."/>
            <person name="Lombard V."/>
            <person name="Mariette J."/>
            <person name="Noirot C."/>
            <person name="Park J."/>
            <person name="Patyshakuliyeva A."/>
            <person name="Wieneger R.A.B."/>
            <person name="Wosten H.A.B."/>
            <person name="Martin F."/>
            <person name="Coutinho P.M."/>
            <person name="de Vries R."/>
            <person name="Martinez A.T."/>
            <person name="Klopp C."/>
            <person name="Pontarotti P."/>
            <person name="Henrissat B."/>
            <person name="Record E."/>
        </authorList>
    </citation>
    <scope>NUCLEOTIDE SEQUENCE [LARGE SCALE GENOMIC DNA]</scope>
    <source>
        <strain evidence="9">BRFM137</strain>
    </source>
</reference>
<dbReference type="PROSITE" id="PS50850">
    <property type="entry name" value="MFS"/>
    <property type="match status" value="1"/>
</dbReference>
<evidence type="ECO:0000256" key="7">
    <source>
        <dbReference type="SAM" id="Phobius"/>
    </source>
</evidence>
<keyword evidence="4 7" id="KW-1133">Transmembrane helix</keyword>
<dbReference type="SUPFAM" id="SSF103473">
    <property type="entry name" value="MFS general substrate transporter"/>
    <property type="match status" value="1"/>
</dbReference>
<dbReference type="OMA" id="LLKLCMP"/>
<accession>A0A060SMN0</accession>
<feature type="region of interest" description="Disordered" evidence="6">
    <location>
        <begin position="1"/>
        <end position="21"/>
    </location>
</feature>
<feature type="transmembrane region" description="Helical" evidence="7">
    <location>
        <begin position="76"/>
        <end position="96"/>
    </location>
</feature>
<dbReference type="EMBL" id="CCBP010000283">
    <property type="protein sequence ID" value="CDO75650.1"/>
    <property type="molecule type" value="Genomic_DNA"/>
</dbReference>
<evidence type="ECO:0000256" key="4">
    <source>
        <dbReference type="ARBA" id="ARBA00022989"/>
    </source>
</evidence>
<feature type="transmembrane region" description="Helical" evidence="7">
    <location>
        <begin position="286"/>
        <end position="313"/>
    </location>
</feature>
<feature type="transmembrane region" description="Helical" evidence="7">
    <location>
        <begin position="474"/>
        <end position="492"/>
    </location>
</feature>
<keyword evidence="2" id="KW-0813">Transport</keyword>
<keyword evidence="3 7" id="KW-0812">Transmembrane</keyword>
<feature type="transmembrane region" description="Helical" evidence="7">
    <location>
        <begin position="108"/>
        <end position="127"/>
    </location>
</feature>
<evidence type="ECO:0000256" key="2">
    <source>
        <dbReference type="ARBA" id="ARBA00022448"/>
    </source>
</evidence>
<feature type="transmembrane region" description="Helical" evidence="7">
    <location>
        <begin position="355"/>
        <end position="377"/>
    </location>
</feature>
<evidence type="ECO:0000256" key="5">
    <source>
        <dbReference type="ARBA" id="ARBA00023136"/>
    </source>
</evidence>
<protein>
    <recommendedName>
        <fullName evidence="8">Major facilitator superfamily (MFS) profile domain-containing protein</fullName>
    </recommendedName>
</protein>
<feature type="transmembrane region" description="Helical" evidence="7">
    <location>
        <begin position="133"/>
        <end position="153"/>
    </location>
</feature>
<dbReference type="GO" id="GO:0022857">
    <property type="term" value="F:transmembrane transporter activity"/>
    <property type="evidence" value="ECO:0007669"/>
    <property type="project" value="InterPro"/>
</dbReference>
<dbReference type="AlphaFoldDB" id="A0A060SMN0"/>
<evidence type="ECO:0000256" key="6">
    <source>
        <dbReference type="SAM" id="MobiDB-lite"/>
    </source>
</evidence>
<feature type="transmembrane region" description="Helical" evidence="7">
    <location>
        <begin position="325"/>
        <end position="343"/>
    </location>
</feature>
<dbReference type="PANTHER" id="PTHR23504">
    <property type="entry name" value="MAJOR FACILITATOR SUPERFAMILY DOMAIN-CONTAINING PROTEIN 10"/>
    <property type="match status" value="1"/>
</dbReference>
<feature type="transmembrane region" description="Helical" evidence="7">
    <location>
        <begin position="165"/>
        <end position="187"/>
    </location>
</feature>
<dbReference type="InterPro" id="IPR020846">
    <property type="entry name" value="MFS_dom"/>
</dbReference>
<dbReference type="GO" id="GO:0016020">
    <property type="term" value="C:membrane"/>
    <property type="evidence" value="ECO:0007669"/>
    <property type="project" value="UniProtKB-SubCell"/>
</dbReference>
<sequence length="500" mass="53380">MAAPRSHSHAPSVASTDETSPLIAKQKQRANPLPKAQLAVIYAIKLTLPIALTQSIPYYNVLIERLAASEGAETGYYSGLAHSAFAIAQFISMFAWGHISDRIGRVPVIFLGTVGTALFTLAFGLAQTFQAVLLNRVLAGLFYGITGAIHSVVGELSDETNQSTAFPLYDIVSALGFVIGPLIGGTFADPKQEWPDIFSPWWSVYPYFLPCLISSAISLVAALLAVFFLEETLPSKRKSKTTYIPDDDEALAAATSAATIIEVPPNVADLEPLTIRQLLSIPVLRAVFASSSALGFAGSCFNNTFVLMAYTPIRQGGLAFSPAQIGRALSGMGAVSILLKLCMPKLLRRFGTLNMFDFCMVAWVATFASMPFASFVAKQAATAGAHLFGGGEQLAREASAYEWTIVAIVLFLSRLGCLAFSIIMILTRDHTPGSASLGTANGLAELAQSLAATIGPTIASSLFAVSATKHLLGGYLWVVFMLLQSGLGMWVARQIRNHRD</sequence>